<proteinExistence type="predicted"/>
<keyword evidence="2" id="KW-0689">Ribosomal protein</keyword>
<sequence>MRHNKLKKINKKSKHKKLMFYNMLYSIIKNKYISTTISKYKILKKFFDKKVKKIKRNRKFFFSLLKEKKINFTYFLKKIGKKKSGFLRVEKIKQRKGDFSRIIYLKL</sequence>
<dbReference type="Pfam" id="PF01196">
    <property type="entry name" value="Ribosomal_L17"/>
    <property type="match status" value="1"/>
</dbReference>
<reference evidence="2 3" key="1">
    <citation type="submission" date="2018-03" db="EMBL/GenBank/DDBJ databases">
        <title>A parallel universe: an anciently diverged bacterial symbiosis in a Hawaiian planthopper (Hemiptera: Cixiidae) reveals rearranged nutritional responsibilities.</title>
        <authorList>
            <person name="Bennett G."/>
            <person name="Mao M."/>
        </authorList>
    </citation>
    <scope>NUCLEOTIDE SEQUENCE [LARGE SCALE GENOMIC DNA]</scope>
    <source>
        <strain evidence="2 3">OLIH</strain>
    </source>
</reference>
<dbReference type="SUPFAM" id="SSF64263">
    <property type="entry name" value="Prokaryotic ribosomal protein L17"/>
    <property type="match status" value="1"/>
</dbReference>
<dbReference type="Gene3D" id="3.90.1030.10">
    <property type="entry name" value="Ribosomal protein L17"/>
    <property type="match status" value="1"/>
</dbReference>
<dbReference type="GO" id="GO:0006412">
    <property type="term" value="P:translation"/>
    <property type="evidence" value="ECO:0007669"/>
    <property type="project" value="InterPro"/>
</dbReference>
<dbReference type="GO" id="GO:0003735">
    <property type="term" value="F:structural constituent of ribosome"/>
    <property type="evidence" value="ECO:0007669"/>
    <property type="project" value="InterPro"/>
</dbReference>
<evidence type="ECO:0000313" key="3">
    <source>
        <dbReference type="Proteomes" id="UP000257084"/>
    </source>
</evidence>
<evidence type="ECO:0000313" key="2">
    <source>
        <dbReference type="EMBL" id="AXN02560.1"/>
    </source>
</evidence>
<dbReference type="EMBL" id="CP028360">
    <property type="protein sequence ID" value="AXN02560.1"/>
    <property type="molecule type" value="Genomic_DNA"/>
</dbReference>
<gene>
    <name evidence="2" type="ORF">C9I84_178</name>
</gene>
<dbReference type="InterPro" id="IPR036373">
    <property type="entry name" value="Ribosomal_bL17_sf"/>
</dbReference>
<organism evidence="2 3">
    <name type="scientific">Candidatus Vidania fulgoroideorum</name>
    <dbReference type="NCBI Taxonomy" id="881286"/>
    <lineage>
        <taxon>Bacteria</taxon>
        <taxon>Pseudomonadati</taxon>
        <taxon>Pseudomonadota</taxon>
        <taxon>Betaproteobacteria</taxon>
        <taxon>Candidatus Vidania</taxon>
    </lineage>
</organism>
<keyword evidence="3" id="KW-1185">Reference proteome</keyword>
<dbReference type="Proteomes" id="UP000257084">
    <property type="component" value="Chromosome"/>
</dbReference>
<keyword evidence="2" id="KW-0687">Ribonucleoprotein</keyword>
<dbReference type="InterPro" id="IPR000456">
    <property type="entry name" value="Ribosomal_bL17"/>
</dbReference>
<evidence type="ECO:0000256" key="1">
    <source>
        <dbReference type="ARBA" id="ARBA00035494"/>
    </source>
</evidence>
<dbReference type="AlphaFoldDB" id="A0A346E0Q5"/>
<dbReference type="KEGG" id="vfg:C9I84_178"/>
<protein>
    <recommendedName>
        <fullName evidence="1">50S ribosomal protein L17</fullName>
    </recommendedName>
</protein>
<dbReference type="GO" id="GO:0005840">
    <property type="term" value="C:ribosome"/>
    <property type="evidence" value="ECO:0007669"/>
    <property type="project" value="UniProtKB-KW"/>
</dbReference>
<name>A0A346E0Q5_9PROT</name>
<accession>A0A346E0Q5</accession>